<organism evidence="2 4">
    <name type="scientific">Prunus armeniaca</name>
    <name type="common">Apricot</name>
    <name type="synonym">Armeniaca vulgaris</name>
    <dbReference type="NCBI Taxonomy" id="36596"/>
    <lineage>
        <taxon>Eukaryota</taxon>
        <taxon>Viridiplantae</taxon>
        <taxon>Streptophyta</taxon>
        <taxon>Embryophyta</taxon>
        <taxon>Tracheophyta</taxon>
        <taxon>Spermatophyta</taxon>
        <taxon>Magnoliopsida</taxon>
        <taxon>eudicotyledons</taxon>
        <taxon>Gunneridae</taxon>
        <taxon>Pentapetalae</taxon>
        <taxon>rosids</taxon>
        <taxon>fabids</taxon>
        <taxon>Rosales</taxon>
        <taxon>Rosaceae</taxon>
        <taxon>Amygdaloideae</taxon>
        <taxon>Amygdaleae</taxon>
        <taxon>Prunus</taxon>
    </lineage>
</organism>
<reference evidence="2 3" key="2">
    <citation type="submission" date="2020-05" db="EMBL/GenBank/DDBJ databases">
        <authorList>
            <person name="Campoy J."/>
            <person name="Schneeberger K."/>
            <person name="Spophaly S."/>
        </authorList>
    </citation>
    <scope>NUCLEOTIDE SEQUENCE [LARGE SCALE GENOMIC DNA]</scope>
    <source>
        <strain evidence="2">PruArmRojPasFocal</strain>
    </source>
</reference>
<evidence type="ECO:0000313" key="2">
    <source>
        <dbReference type="EMBL" id="CAB4306669.1"/>
    </source>
</evidence>
<dbReference type="Proteomes" id="UP000507222">
    <property type="component" value="Unassembled WGS sequence"/>
</dbReference>
<reference evidence="4" key="1">
    <citation type="journal article" date="2020" name="Genome Biol.">
        <title>Gamete binning: chromosome-level and haplotype-resolved genome assembly enabled by high-throughput single-cell sequencing of gamete genomes.</title>
        <authorList>
            <person name="Campoy J.A."/>
            <person name="Sun H."/>
            <person name="Goel M."/>
            <person name="Jiao W.-B."/>
            <person name="Folz-Donahue K."/>
            <person name="Wang N."/>
            <person name="Rubio M."/>
            <person name="Liu C."/>
            <person name="Kukat C."/>
            <person name="Ruiz D."/>
            <person name="Huettel B."/>
            <person name="Schneeberger K."/>
        </authorList>
    </citation>
    <scope>NUCLEOTIDE SEQUENCE [LARGE SCALE GENOMIC DNA]</scope>
    <source>
        <strain evidence="4">cv. Rojo Pasion</strain>
    </source>
</reference>
<proteinExistence type="predicted"/>
<dbReference type="EMBL" id="CAEKDK010000004">
    <property type="protein sequence ID" value="CAB4276283.1"/>
    <property type="molecule type" value="Genomic_DNA"/>
</dbReference>
<evidence type="ECO:0000313" key="1">
    <source>
        <dbReference type="EMBL" id="CAB4276283.1"/>
    </source>
</evidence>
<dbReference type="Proteomes" id="UP000507245">
    <property type="component" value="Unassembled WGS sequence"/>
</dbReference>
<gene>
    <name evidence="1" type="ORF">CURHAP_LOCUS25366</name>
    <name evidence="2" type="ORF">ORAREDHAP_LOCUS24931</name>
</gene>
<keyword evidence="4" id="KW-1185">Reference proteome</keyword>
<accession>A0A6J5WYT9</accession>
<dbReference type="EMBL" id="CAEKKB010000004">
    <property type="protein sequence ID" value="CAB4306669.1"/>
    <property type="molecule type" value="Genomic_DNA"/>
</dbReference>
<protein>
    <submittedName>
        <fullName evidence="2">Uncharacterized protein</fullName>
    </submittedName>
</protein>
<name>A0A6J5WYT9_PRUAR</name>
<sequence length="81" mass="9288">MDRGRKSTIGKVFWLPVDVQSSLPICGFHFHNTFIMIFFTISKCVGCTQRLYNNNNNNKKEKETHCSWKENFSVFGAHGGS</sequence>
<dbReference type="AlphaFoldDB" id="A0A6J5WYT9"/>
<evidence type="ECO:0000313" key="3">
    <source>
        <dbReference type="Proteomes" id="UP000507222"/>
    </source>
</evidence>
<evidence type="ECO:0000313" key="4">
    <source>
        <dbReference type="Proteomes" id="UP000507245"/>
    </source>
</evidence>